<dbReference type="EMBL" id="JAWZYT010000269">
    <property type="protein sequence ID" value="KAK4325604.1"/>
    <property type="molecule type" value="Genomic_DNA"/>
</dbReference>
<dbReference type="Proteomes" id="UP001292094">
    <property type="component" value="Unassembled WGS sequence"/>
</dbReference>
<dbReference type="AlphaFoldDB" id="A0AAE1QFH7"/>
<feature type="compositionally biased region" description="Basic and acidic residues" evidence="1">
    <location>
        <begin position="1"/>
        <end position="14"/>
    </location>
</feature>
<keyword evidence="3" id="KW-1185">Reference proteome</keyword>
<name>A0AAE1QFH7_9EUCA</name>
<comment type="caution">
    <text evidence="2">The sequence shown here is derived from an EMBL/GenBank/DDBJ whole genome shotgun (WGS) entry which is preliminary data.</text>
</comment>
<protein>
    <submittedName>
        <fullName evidence="2">Uncharacterized protein</fullName>
    </submittedName>
</protein>
<proteinExistence type="predicted"/>
<evidence type="ECO:0000313" key="3">
    <source>
        <dbReference type="Proteomes" id="UP001292094"/>
    </source>
</evidence>
<evidence type="ECO:0000256" key="1">
    <source>
        <dbReference type="SAM" id="MobiDB-lite"/>
    </source>
</evidence>
<sequence>MDESELGRDKEGVERPQAWDQAGPSSPPDPRLLPITSCTLLAPLPLPCPPAHYPSLAHSLSIPIFHAIFIVHLLCLSS</sequence>
<evidence type="ECO:0000313" key="2">
    <source>
        <dbReference type="EMBL" id="KAK4325604.1"/>
    </source>
</evidence>
<accession>A0AAE1QFH7</accession>
<gene>
    <name evidence="2" type="ORF">Pmani_003811</name>
</gene>
<feature type="region of interest" description="Disordered" evidence="1">
    <location>
        <begin position="1"/>
        <end position="31"/>
    </location>
</feature>
<organism evidence="2 3">
    <name type="scientific">Petrolisthes manimaculis</name>
    <dbReference type="NCBI Taxonomy" id="1843537"/>
    <lineage>
        <taxon>Eukaryota</taxon>
        <taxon>Metazoa</taxon>
        <taxon>Ecdysozoa</taxon>
        <taxon>Arthropoda</taxon>
        <taxon>Crustacea</taxon>
        <taxon>Multicrustacea</taxon>
        <taxon>Malacostraca</taxon>
        <taxon>Eumalacostraca</taxon>
        <taxon>Eucarida</taxon>
        <taxon>Decapoda</taxon>
        <taxon>Pleocyemata</taxon>
        <taxon>Anomura</taxon>
        <taxon>Galatheoidea</taxon>
        <taxon>Porcellanidae</taxon>
        <taxon>Petrolisthes</taxon>
    </lineage>
</organism>
<reference evidence="2" key="1">
    <citation type="submission" date="2023-11" db="EMBL/GenBank/DDBJ databases">
        <title>Genome assemblies of two species of porcelain crab, Petrolisthes cinctipes and Petrolisthes manimaculis (Anomura: Porcellanidae).</title>
        <authorList>
            <person name="Angst P."/>
        </authorList>
    </citation>
    <scope>NUCLEOTIDE SEQUENCE</scope>
    <source>
        <strain evidence="2">PB745_02</strain>
        <tissue evidence="2">Gill</tissue>
    </source>
</reference>